<protein>
    <submittedName>
        <fullName evidence="1">IgGFc-binding protein</fullName>
    </submittedName>
</protein>
<proteinExistence type="predicted"/>
<keyword evidence="2" id="KW-1185">Reference proteome</keyword>
<sequence>KKSSIICVVFVIFPGLCSSLPAGREFATSFMQNLGSDDSATRFIIEVTALPTSQGSTKVKVTAVGQVYEKEINPGKSVSFKLPDSVEMQGSKKSRQIVLIEASQDVTVMSLNFKKYTADTSVVYPVKDWGSEYIIFTPSSFQSGAFKEFSIINHKEQNSVEFYLQGSVTFQGKYYRRGSKMTIKLEPFETVQIQSQDNLRGTKVISRLPVAVSSGHSCFQIYTSCNHVYEQLLPVSSWGQEFIIAPVPYHAFFPYQRDSIFVQASQNTRITINTNGEVQSYSMFAGQTLELYSQWPHAMYLTSDKGIQVLFEFNGGYKDELDFYDPFLMTILPTNHFGTSYSLEGQDDFYNYIIVVAQTNDLDGITIDPKPQFTNFKWQKVEGSDFSWAEMYYSTGANVYQISHPNSPFGVYSFGVAYANGYGSPAAADQEEKHDCSTMKCSEDEVCQMTGNSPTCVKKTPVIKAGTCWAIGDPHYRTFDGNYYTFMGGCTYTMVKNCHVDEDYPAFEVDAQNNKLTGSKVTYVGKVIIKVYGYTVTIVRSEFGLVRMNYTLWNLPINLGNGKVKLSQSGLSLIVETDFGLTVQYDWKEYLVITVPGSFSGKVCGLCGNFNSKKEDDMATANGTQTSNVEALGKSWRVHEVPDDSKCQDECPGQCETCESDSFFDSLKDRLFCGLLTRIMDGPLSDCKAVIEPKVFHEMCLYDVCMGEGMKNFLCNTLQVYADACQRAGVKIYDWRRFAKCSPPSCPENSHYEFCGTACLATCENPDAATKCNKSCVETCVCNEGFLLSGTECVPKAQCGCLYKGHYIDAGASFFTDNCAERCTCNQNTKEVVCEKPGCHQGYECKVVDGLIGCHAMAYAECSMTGGPHFESFDGRDYNFQGTCVYQLAGVCSKDPSLQQFEVFVQNDANGKQVGSAKLVEVKVYGNSIVVTRQHKGAILINGELTNLPVSKALKNNITVYQIGDFAEIKTAFGLEVTYDWDSTVHVKVPGTYADAMCGLCGNYNSNPKDDLQLKNGTQTESIEELGKSWRVAEIPGCVDGCKKKDDCPNCDIIQKEKYETDRYCGLLRNPTGPFQECHAIKSPEGIFKSCVYKTCLYNGKKGSWCSHLRSYTLECQKRGVNVSQWRRDNFCPISGMDHPENSHYEHCGDVCQATCYNGLRPTDCKKPCQEAWLCDDGFVFSEGKCVPLDQCGCIYQNKYYRKGQNFLTSDCLHNCTCNGTMNCEAHSCGPFEKCALVKNVRSCQPLGNGTCTISGDPHYKNFDNQYYDFQGTCTYTAAKSCHLEGTHLKSFSVVVENEKWTQTDVPNVAVAKLVAVEVYGYTLVLRMNQLKTVMVNGKVANIPLNLNDGQVEVFQEGFHYAIITDFGLNVTYDMIYRVKVTVPGNYKGKTCGLCGSFNDIKTDEFELPDGNVTKDIKTFGAAWKVAVPGVVCNDGCSGNQCPKCNSTQKAIFEKDCAIITNPNSTFAACHSRLNPESYYRDCVYDVCMSQGDRGILCKSISAYMTDCQTIDVKIDNWRTPTFCPVQCPENSHYEIGEAVISDSCQMRCNCTTYGEVECEDFSCSATENCLLNNGIPSCHPKQCRMETGGSITIFNGMNGTIPIMAAYEMIAHCDELAADWFRIVAKLQECPLTGVRSVVAVYIYFSDMSVTVTDKQEIWINGKKMTVSDLPGNNVSVRRDEKTIVVEQISHFTLSYSNTQEVLVTVSDSMVNKVCGACGKLGSLRETQQFSLDTMQEYMTPFYAQDFPSW</sequence>
<dbReference type="Proteomes" id="UP000805704">
    <property type="component" value="Chromosome 23"/>
</dbReference>
<accession>A0ACB7ETN2</accession>
<comment type="caution">
    <text evidence="1">The sequence shown here is derived from an EMBL/GenBank/DDBJ whole genome shotgun (WGS) entry which is preliminary data.</text>
</comment>
<organism evidence="1 2">
    <name type="scientific">Nibea albiflora</name>
    <name type="common">Yellow drum</name>
    <name type="synonym">Corvina albiflora</name>
    <dbReference type="NCBI Taxonomy" id="240163"/>
    <lineage>
        <taxon>Eukaryota</taxon>
        <taxon>Metazoa</taxon>
        <taxon>Chordata</taxon>
        <taxon>Craniata</taxon>
        <taxon>Vertebrata</taxon>
        <taxon>Euteleostomi</taxon>
        <taxon>Actinopterygii</taxon>
        <taxon>Neopterygii</taxon>
        <taxon>Teleostei</taxon>
        <taxon>Neoteleostei</taxon>
        <taxon>Acanthomorphata</taxon>
        <taxon>Eupercaria</taxon>
        <taxon>Sciaenidae</taxon>
        <taxon>Nibea</taxon>
    </lineage>
</organism>
<evidence type="ECO:0000313" key="1">
    <source>
        <dbReference type="EMBL" id="KAG8005284.1"/>
    </source>
</evidence>
<name>A0ACB7ETN2_NIBAL</name>
<dbReference type="EMBL" id="CM024811">
    <property type="protein sequence ID" value="KAG8005284.1"/>
    <property type="molecule type" value="Genomic_DNA"/>
</dbReference>
<evidence type="ECO:0000313" key="2">
    <source>
        <dbReference type="Proteomes" id="UP000805704"/>
    </source>
</evidence>
<reference evidence="1" key="1">
    <citation type="submission" date="2020-04" db="EMBL/GenBank/DDBJ databases">
        <title>A chromosome-scale assembly and high-density genetic map of the yellow drum (Nibea albiflora) genome.</title>
        <authorList>
            <person name="Xu D."/>
            <person name="Zhang W."/>
            <person name="Chen R."/>
            <person name="Tan P."/>
            <person name="Wang L."/>
            <person name="Song H."/>
            <person name="Tian L."/>
            <person name="Zhu Q."/>
            <person name="Wang B."/>
        </authorList>
    </citation>
    <scope>NUCLEOTIDE SEQUENCE</scope>
    <source>
        <strain evidence="1">ZJHYS-2018</strain>
    </source>
</reference>
<gene>
    <name evidence="1" type="primary">FCGBP</name>
    <name evidence="1" type="ORF">GBF38_011269</name>
</gene>
<feature type="non-terminal residue" evidence="1">
    <location>
        <position position="1"/>
    </location>
</feature>